<dbReference type="Gene3D" id="3.90.226.10">
    <property type="entry name" value="2-enoyl-CoA Hydratase, Chain A, domain 1"/>
    <property type="match status" value="1"/>
</dbReference>
<evidence type="ECO:0000259" key="6">
    <source>
        <dbReference type="Pfam" id="PF01957"/>
    </source>
</evidence>
<feature type="domain" description="NfeD integral membrane" evidence="7">
    <location>
        <begin position="215"/>
        <end position="336"/>
    </location>
</feature>
<dbReference type="InterPro" id="IPR056738">
    <property type="entry name" value="NfeD1b_N"/>
</dbReference>
<reference evidence="9 10" key="1">
    <citation type="submission" date="2018-11" db="EMBL/GenBank/DDBJ databases">
        <title>Chryseotalea sanarue gen. nov., sp., nov., a member of the family Cytophagaceae, isolated from a brackish lake in Hamamatsu Japan.</title>
        <authorList>
            <person name="Maejima Y."/>
            <person name="Iino T."/>
            <person name="Muraguchi Y."/>
            <person name="Fukuda K."/>
            <person name="Ohkuma M."/>
            <person name="Moriuchi R."/>
            <person name="Dohra H."/>
            <person name="Kimbara K."/>
            <person name="Shintani M."/>
        </authorList>
    </citation>
    <scope>NUCLEOTIDE SEQUENCE [LARGE SCALE GENOMIC DNA]</scope>
    <source>
        <strain evidence="9 10">Ys</strain>
    </source>
</reference>
<evidence type="ECO:0000313" key="9">
    <source>
        <dbReference type="EMBL" id="GCC51461.1"/>
    </source>
</evidence>
<feature type="domain" description="NfeD-like C-terminal" evidence="6">
    <location>
        <begin position="375"/>
        <end position="428"/>
    </location>
</feature>
<keyword evidence="3 5" id="KW-1133">Transmembrane helix</keyword>
<evidence type="ECO:0000259" key="7">
    <source>
        <dbReference type="Pfam" id="PF24961"/>
    </source>
</evidence>
<dbReference type="SUPFAM" id="SSF52096">
    <property type="entry name" value="ClpP/crotonase"/>
    <property type="match status" value="1"/>
</dbReference>
<dbReference type="InterPro" id="IPR029045">
    <property type="entry name" value="ClpP/crotonase-like_dom_sf"/>
</dbReference>
<comment type="subcellular location">
    <subcellularLocation>
        <location evidence="1">Membrane</location>
        <topology evidence="1">Multi-pass membrane protein</topology>
    </subcellularLocation>
</comment>
<dbReference type="EMBL" id="BHXQ01000003">
    <property type="protein sequence ID" value="GCC51461.1"/>
    <property type="molecule type" value="Genomic_DNA"/>
</dbReference>
<gene>
    <name evidence="9" type="ORF">SanaruYs_16860</name>
</gene>
<dbReference type="Proteomes" id="UP000288227">
    <property type="component" value="Unassembled WGS sequence"/>
</dbReference>
<evidence type="ECO:0000256" key="3">
    <source>
        <dbReference type="ARBA" id="ARBA00022989"/>
    </source>
</evidence>
<organism evidence="9 10">
    <name type="scientific">Chryseotalea sanaruensis</name>
    <dbReference type="NCBI Taxonomy" id="2482724"/>
    <lineage>
        <taxon>Bacteria</taxon>
        <taxon>Pseudomonadati</taxon>
        <taxon>Bacteroidota</taxon>
        <taxon>Cytophagia</taxon>
        <taxon>Cytophagales</taxon>
        <taxon>Chryseotaleaceae</taxon>
        <taxon>Chryseotalea</taxon>
    </lineage>
</organism>
<dbReference type="SUPFAM" id="SSF141322">
    <property type="entry name" value="NfeD domain-like"/>
    <property type="match status" value="1"/>
</dbReference>
<dbReference type="PANTHER" id="PTHR33507">
    <property type="entry name" value="INNER MEMBRANE PROTEIN YBBJ"/>
    <property type="match status" value="1"/>
</dbReference>
<evidence type="ECO:0000256" key="2">
    <source>
        <dbReference type="ARBA" id="ARBA00022692"/>
    </source>
</evidence>
<dbReference type="Gene3D" id="2.40.50.140">
    <property type="entry name" value="Nucleic acid-binding proteins"/>
    <property type="match status" value="1"/>
</dbReference>
<dbReference type="GO" id="GO:0008233">
    <property type="term" value="F:peptidase activity"/>
    <property type="evidence" value="ECO:0007669"/>
    <property type="project" value="UniProtKB-KW"/>
</dbReference>
<dbReference type="AlphaFoldDB" id="A0A401U997"/>
<evidence type="ECO:0000256" key="4">
    <source>
        <dbReference type="ARBA" id="ARBA00023136"/>
    </source>
</evidence>
<keyword evidence="2 5" id="KW-0812">Transmembrane</keyword>
<dbReference type="Pfam" id="PF24961">
    <property type="entry name" value="NfeD_membrane"/>
    <property type="match status" value="1"/>
</dbReference>
<dbReference type="Pfam" id="PF01957">
    <property type="entry name" value="NfeD"/>
    <property type="match status" value="1"/>
</dbReference>
<dbReference type="InterPro" id="IPR056739">
    <property type="entry name" value="NfeD_membrane"/>
</dbReference>
<feature type="transmembrane region" description="Helical" evidence="5">
    <location>
        <begin position="268"/>
        <end position="301"/>
    </location>
</feature>
<proteinExistence type="predicted"/>
<dbReference type="GO" id="GO:0006508">
    <property type="term" value="P:proteolysis"/>
    <property type="evidence" value="ECO:0007669"/>
    <property type="project" value="UniProtKB-KW"/>
</dbReference>
<protein>
    <submittedName>
        <fullName evidence="9">Serine protease</fullName>
    </submittedName>
</protein>
<feature type="transmembrane region" description="Helical" evidence="5">
    <location>
        <begin position="321"/>
        <end position="343"/>
    </location>
</feature>
<dbReference type="CDD" id="cd07021">
    <property type="entry name" value="Clp_protease_NfeD_like"/>
    <property type="match status" value="1"/>
</dbReference>
<keyword evidence="9" id="KW-0645">Protease</keyword>
<dbReference type="InterPro" id="IPR052165">
    <property type="entry name" value="Membrane_assoc_protease"/>
</dbReference>
<keyword evidence="10" id="KW-1185">Reference proteome</keyword>
<evidence type="ECO:0000256" key="1">
    <source>
        <dbReference type="ARBA" id="ARBA00004141"/>
    </source>
</evidence>
<keyword evidence="9" id="KW-0378">Hydrolase</keyword>
<name>A0A401U997_9BACT</name>
<dbReference type="PANTHER" id="PTHR33507:SF3">
    <property type="entry name" value="INNER MEMBRANE PROTEIN YBBJ"/>
    <property type="match status" value="1"/>
</dbReference>
<feature type="transmembrane region" description="Helical" evidence="5">
    <location>
        <begin position="235"/>
        <end position="256"/>
    </location>
</feature>
<sequence>MAALGQTSPTKVMVMEIKSEIDPRTNRYVELALEHARKTEADIIIIEMDTYGGVLTDAKEIVDKIMDVEKPVWVFINSDAASAGALISIACDSIYMSPGASIGAATVVDGSGEKAPDKYQSYMRGIMRSTAEQNGRDPKIAEGMVDESIVIEGIKEEGKIITFTTSEAIRYNFCEAKVESVEEILKRNNVSSYEIDRFGLSATDKVVAFFLNPFISGLLILIIIGGIYFELQTPGVGFPLAAATIALILYLVPYYLNGLAENWEIIALFIGLALVAVEIFVLPGFGVAGISGITLTVVSLILIMVNNDAFDFHFVPTNQLLYAAAAAFGGLFGGVLVLFIGGARLTESKSFQKIALMQTQDKALGYVATFFPEVMKGKRGTTQTIMRPSGKVIIDDKLYDAFTRGEFIDKGESIEVIGEDTTSLIVKKA</sequence>
<feature type="domain" description="NfeD1b N-terminal" evidence="8">
    <location>
        <begin position="11"/>
        <end position="195"/>
    </location>
</feature>
<feature type="transmembrane region" description="Helical" evidence="5">
    <location>
        <begin position="206"/>
        <end position="229"/>
    </location>
</feature>
<dbReference type="GO" id="GO:0005886">
    <property type="term" value="C:plasma membrane"/>
    <property type="evidence" value="ECO:0007669"/>
    <property type="project" value="TreeGrafter"/>
</dbReference>
<accession>A0A401U997</accession>
<evidence type="ECO:0000313" key="10">
    <source>
        <dbReference type="Proteomes" id="UP000288227"/>
    </source>
</evidence>
<keyword evidence="4 5" id="KW-0472">Membrane</keyword>
<dbReference type="Pfam" id="PF25145">
    <property type="entry name" value="NfeD1b_N"/>
    <property type="match status" value="1"/>
</dbReference>
<comment type="caution">
    <text evidence="9">The sequence shown here is derived from an EMBL/GenBank/DDBJ whole genome shotgun (WGS) entry which is preliminary data.</text>
</comment>
<dbReference type="InterPro" id="IPR012340">
    <property type="entry name" value="NA-bd_OB-fold"/>
</dbReference>
<dbReference type="InterPro" id="IPR002810">
    <property type="entry name" value="NfeD-like_C"/>
</dbReference>
<evidence type="ECO:0000259" key="8">
    <source>
        <dbReference type="Pfam" id="PF25145"/>
    </source>
</evidence>
<evidence type="ECO:0000256" key="5">
    <source>
        <dbReference type="SAM" id="Phobius"/>
    </source>
</evidence>